<dbReference type="GO" id="GO:0008233">
    <property type="term" value="F:peptidase activity"/>
    <property type="evidence" value="ECO:0007669"/>
    <property type="project" value="UniProtKB-KW"/>
</dbReference>
<organism evidence="7 8">
    <name type="scientific">Hominimerdicola aceti</name>
    <dbReference type="NCBI Taxonomy" id="2981726"/>
    <lineage>
        <taxon>Bacteria</taxon>
        <taxon>Bacillati</taxon>
        <taxon>Bacillota</taxon>
        <taxon>Clostridia</taxon>
        <taxon>Eubacteriales</taxon>
        <taxon>Oscillospiraceae</taxon>
        <taxon>Hominimerdicola</taxon>
    </lineage>
</organism>
<keyword evidence="4" id="KW-0143">Chaperone</keyword>
<comment type="caution">
    <text evidence="7">The sequence shown here is derived from an EMBL/GenBank/DDBJ whole genome shotgun (WGS) entry which is preliminary data.</text>
</comment>
<dbReference type="SMART" id="SM01086">
    <property type="entry name" value="ClpB_D2-small"/>
    <property type="match status" value="1"/>
</dbReference>
<dbReference type="RefSeq" id="WP_267300566.1">
    <property type="nucleotide sequence ID" value="NZ_JAOQJZ010000003.1"/>
</dbReference>
<dbReference type="GO" id="GO:0006508">
    <property type="term" value="P:proteolysis"/>
    <property type="evidence" value="ECO:0007669"/>
    <property type="project" value="UniProtKB-KW"/>
</dbReference>
<dbReference type="PANTHER" id="PTHR11638:SF175">
    <property type="entry name" value="ATP-DEPENDENT CLP PROTEASE, ATP-BINDING SUBUNIT CLPC"/>
    <property type="match status" value="1"/>
</dbReference>
<evidence type="ECO:0000313" key="7">
    <source>
        <dbReference type="EMBL" id="MCU6705149.1"/>
    </source>
</evidence>
<sequence>MNEQFFDSNSFTPRARELVKNAVTLAGSWGHTYIGTEHILLSAAYEEDSTACAVLLRHEVTAQRIEEQIEYIIGRGTPCRLTKNDITPNAAAVLKGAKRLCESMGGGIAGTEYILAMILRRSDCCAFEILQQLGVNCNKMYNDCSLSGNEPNIFSDRNYPKLKTLERYGRELTRKSECEKFDPCIGREAETERIMEILCRRTKNNPCLVGEAGVGKTAVVEGLARKIMLGEVPSALSSKRIFSLDITALLAGAKYRGDFEERLKSCMDEAAKAGNVILFIDELHNIMGAGAAEGAIDAANILKPQLARGGLQLIGATTFEEYRKNIEKDSAMERRFQKVKIDEPNQSQTCRILSGLIDKYEQHHSVDISPDLIPYAVKLAARYVTDRFFPDKAIDILDEACACAVIEQSENNSGEKISDAFNDYVKGKLTRDEYLTAITECRPKRIPLEKRHIDSVISSLTGINCADIGQDEAARLTGLEDKLSESIVGQQTAIKSLCSAVRRCRAGLKGSDRPMGSFIFLGSTGVGKSQLAKDLAKTLFGRDNAIVKLDMSEYMERHSVSKLIGSPPGYVGFDEGGRLTEQIRRKPYCVLLLDEIEKAHPDIYNLLLQILEDGCLTDSAGRTVSFSNVLIIMTSNIGVKKLAETKTVGFSNSKSNGEAKKKAMLSELKSFMSPELLGRIDEVIVFNDLTLSDMENITRLEIYALEKRLSELGCTLACQPEVYPFIAKQALSKSGSAREIRHIITALIENRISDMLISSACRDFSVCVSENTLTVAQRRRQLCS</sequence>
<dbReference type="Pfam" id="PF10431">
    <property type="entry name" value="ClpB_D2-small"/>
    <property type="match status" value="1"/>
</dbReference>
<dbReference type="PRINTS" id="PR00300">
    <property type="entry name" value="CLPPROTEASEA"/>
</dbReference>
<name>A0AAE3LGY7_9FIRM</name>
<evidence type="ECO:0000256" key="1">
    <source>
        <dbReference type="ARBA" id="ARBA00022737"/>
    </source>
</evidence>
<keyword evidence="2" id="KW-0547">Nucleotide-binding</keyword>
<dbReference type="AlphaFoldDB" id="A0AAE3LGY7"/>
<protein>
    <submittedName>
        <fullName evidence="7">ATP-dependent Clp protease ATP-binding subunit</fullName>
    </submittedName>
</protein>
<dbReference type="Pfam" id="PF07724">
    <property type="entry name" value="AAA_2"/>
    <property type="match status" value="1"/>
</dbReference>
<evidence type="ECO:0000259" key="6">
    <source>
        <dbReference type="PROSITE" id="PS51903"/>
    </source>
</evidence>
<dbReference type="FunFam" id="3.40.50.300:FF:000025">
    <property type="entry name" value="ATP-dependent Clp protease subunit"/>
    <property type="match status" value="1"/>
</dbReference>
<dbReference type="EMBL" id="JAOQJZ010000003">
    <property type="protein sequence ID" value="MCU6705149.1"/>
    <property type="molecule type" value="Genomic_DNA"/>
</dbReference>
<dbReference type="GO" id="GO:0005524">
    <property type="term" value="F:ATP binding"/>
    <property type="evidence" value="ECO:0007669"/>
    <property type="project" value="UniProtKB-KW"/>
</dbReference>
<dbReference type="CDD" id="cd00009">
    <property type="entry name" value="AAA"/>
    <property type="match status" value="1"/>
</dbReference>
<dbReference type="InterPro" id="IPR036628">
    <property type="entry name" value="Clp_N_dom_sf"/>
</dbReference>
<keyword evidence="7" id="KW-0378">Hydrolase</keyword>
<dbReference type="Proteomes" id="UP001208131">
    <property type="component" value="Unassembled WGS sequence"/>
</dbReference>
<evidence type="ECO:0000256" key="5">
    <source>
        <dbReference type="PROSITE-ProRule" id="PRU01251"/>
    </source>
</evidence>
<evidence type="ECO:0000256" key="2">
    <source>
        <dbReference type="ARBA" id="ARBA00022741"/>
    </source>
</evidence>
<dbReference type="InterPro" id="IPR018368">
    <property type="entry name" value="ClpA/B_CS1"/>
</dbReference>
<dbReference type="SUPFAM" id="SSF52540">
    <property type="entry name" value="P-loop containing nucleoside triphosphate hydrolases"/>
    <property type="match status" value="2"/>
</dbReference>
<dbReference type="Gene3D" id="1.10.8.60">
    <property type="match status" value="2"/>
</dbReference>
<dbReference type="CDD" id="cd19499">
    <property type="entry name" value="RecA-like_ClpB_Hsp104-like"/>
    <property type="match status" value="1"/>
</dbReference>
<dbReference type="Pfam" id="PF00004">
    <property type="entry name" value="AAA"/>
    <property type="match status" value="1"/>
</dbReference>
<dbReference type="InterPro" id="IPR001270">
    <property type="entry name" value="ClpA/B"/>
</dbReference>
<evidence type="ECO:0000256" key="3">
    <source>
        <dbReference type="ARBA" id="ARBA00022840"/>
    </source>
</evidence>
<dbReference type="PROSITE" id="PS51903">
    <property type="entry name" value="CLP_R"/>
    <property type="match status" value="1"/>
</dbReference>
<evidence type="ECO:0000313" key="8">
    <source>
        <dbReference type="Proteomes" id="UP001208131"/>
    </source>
</evidence>
<dbReference type="Pfam" id="PF02861">
    <property type="entry name" value="Clp_N"/>
    <property type="match status" value="1"/>
</dbReference>
<dbReference type="GO" id="GO:0005737">
    <property type="term" value="C:cytoplasm"/>
    <property type="evidence" value="ECO:0007669"/>
    <property type="project" value="TreeGrafter"/>
</dbReference>
<dbReference type="InterPro" id="IPR019489">
    <property type="entry name" value="Clp_ATPase_C"/>
</dbReference>
<dbReference type="SMART" id="SM00382">
    <property type="entry name" value="AAA"/>
    <property type="match status" value="2"/>
</dbReference>
<gene>
    <name evidence="7" type="ORF">OCV57_04315</name>
</gene>
<keyword evidence="3 7" id="KW-0067">ATP-binding</keyword>
<dbReference type="Gene3D" id="3.40.50.300">
    <property type="entry name" value="P-loop containing nucleotide triphosphate hydrolases"/>
    <property type="match status" value="2"/>
</dbReference>
<accession>A0AAE3LGY7</accession>
<dbReference type="GO" id="GO:0034605">
    <property type="term" value="P:cellular response to heat"/>
    <property type="evidence" value="ECO:0007669"/>
    <property type="project" value="TreeGrafter"/>
</dbReference>
<dbReference type="InterPro" id="IPR050130">
    <property type="entry name" value="ClpA_ClpB"/>
</dbReference>
<evidence type="ECO:0000256" key="4">
    <source>
        <dbReference type="ARBA" id="ARBA00023186"/>
    </source>
</evidence>
<dbReference type="InterPro" id="IPR003593">
    <property type="entry name" value="AAA+_ATPase"/>
</dbReference>
<dbReference type="InterPro" id="IPR041546">
    <property type="entry name" value="ClpA/ClpB_AAA_lid"/>
</dbReference>
<keyword evidence="1 5" id="KW-0677">Repeat</keyword>
<dbReference type="Gene3D" id="1.10.1780.10">
    <property type="entry name" value="Clp, N-terminal domain"/>
    <property type="match status" value="1"/>
</dbReference>
<reference evidence="7 8" key="1">
    <citation type="journal article" date="2021" name="ISME Commun">
        <title>Automated analysis of genomic sequences facilitates high-throughput and comprehensive description of bacteria.</title>
        <authorList>
            <person name="Hitch T.C.A."/>
        </authorList>
    </citation>
    <scope>NUCLEOTIDE SEQUENCE [LARGE SCALE GENOMIC DNA]</scope>
    <source>
        <strain evidence="7 8">Sanger_31</strain>
    </source>
</reference>
<proteinExistence type="predicted"/>
<dbReference type="PANTHER" id="PTHR11638">
    <property type="entry name" value="ATP-DEPENDENT CLP PROTEASE"/>
    <property type="match status" value="1"/>
</dbReference>
<dbReference type="GO" id="GO:0016887">
    <property type="term" value="F:ATP hydrolysis activity"/>
    <property type="evidence" value="ECO:0007669"/>
    <property type="project" value="InterPro"/>
</dbReference>
<dbReference type="InterPro" id="IPR027417">
    <property type="entry name" value="P-loop_NTPase"/>
</dbReference>
<dbReference type="InterPro" id="IPR004176">
    <property type="entry name" value="Clp_R_N"/>
</dbReference>
<dbReference type="PROSITE" id="PS00870">
    <property type="entry name" value="CLPAB_1"/>
    <property type="match status" value="1"/>
</dbReference>
<feature type="domain" description="Clp R" evidence="6">
    <location>
        <begin position="1"/>
        <end position="75"/>
    </location>
</feature>
<keyword evidence="7" id="KW-0645">Protease</keyword>
<dbReference type="Pfam" id="PF17871">
    <property type="entry name" value="AAA_lid_9"/>
    <property type="match status" value="1"/>
</dbReference>
<dbReference type="InterPro" id="IPR003959">
    <property type="entry name" value="ATPase_AAA_core"/>
</dbReference>
<dbReference type="SUPFAM" id="SSF81923">
    <property type="entry name" value="Double Clp-N motif"/>
    <property type="match status" value="1"/>
</dbReference>
<dbReference type="FunFam" id="3.40.50.300:FF:000010">
    <property type="entry name" value="Chaperone clpB 1, putative"/>
    <property type="match status" value="1"/>
</dbReference>
<keyword evidence="8" id="KW-1185">Reference proteome</keyword>